<feature type="region of interest" description="Disordered" evidence="1">
    <location>
        <begin position="1"/>
        <end position="78"/>
    </location>
</feature>
<proteinExistence type="predicted"/>
<dbReference type="AlphaFoldDB" id="A0A1H6UZ02"/>
<dbReference type="EMBL" id="FNZF01000001">
    <property type="protein sequence ID" value="SEI97528.1"/>
    <property type="molecule type" value="Genomic_DNA"/>
</dbReference>
<protein>
    <submittedName>
        <fullName evidence="2">Uncharacterized protein</fullName>
    </submittedName>
</protein>
<gene>
    <name evidence="2" type="ORF">SAMN04488127_0946</name>
</gene>
<name>A0A1H6UZ02_9BACL</name>
<feature type="compositionally biased region" description="Basic and acidic residues" evidence="1">
    <location>
        <begin position="1"/>
        <end position="23"/>
    </location>
</feature>
<dbReference type="OrthoDB" id="2439119at2"/>
<evidence type="ECO:0000313" key="3">
    <source>
        <dbReference type="Proteomes" id="UP000199200"/>
    </source>
</evidence>
<feature type="compositionally biased region" description="Basic and acidic residues" evidence="1">
    <location>
        <begin position="38"/>
        <end position="49"/>
    </location>
</feature>
<evidence type="ECO:0000313" key="2">
    <source>
        <dbReference type="EMBL" id="SEI97528.1"/>
    </source>
</evidence>
<sequence length="78" mass="8791">MTRHENYPNARDYDPQRGDRNEGELPLADPSESNSTDVFRENENEDVGKGEPSAFEGDEGLDKGYNDTAPNERYPGKE</sequence>
<dbReference type="STRING" id="426757.SAMN04488127_0946"/>
<evidence type="ECO:0000256" key="1">
    <source>
        <dbReference type="SAM" id="MobiDB-lite"/>
    </source>
</evidence>
<reference evidence="3" key="1">
    <citation type="submission" date="2016-10" db="EMBL/GenBank/DDBJ databases">
        <authorList>
            <person name="Varghese N."/>
            <person name="Submissions S."/>
        </authorList>
    </citation>
    <scope>NUCLEOTIDE SEQUENCE [LARGE SCALE GENOMIC DNA]</scope>
    <source>
        <strain evidence="3">CGMCC 1.6763</strain>
    </source>
</reference>
<keyword evidence="3" id="KW-1185">Reference proteome</keyword>
<accession>A0A1H6UZ02</accession>
<dbReference type="RefSeq" id="WP_092050441.1">
    <property type="nucleotide sequence ID" value="NZ_FNZF01000001.1"/>
</dbReference>
<dbReference type="Proteomes" id="UP000199200">
    <property type="component" value="Unassembled WGS sequence"/>
</dbReference>
<organism evidence="2 3">
    <name type="scientific">Bhargavaea ginsengi</name>
    <dbReference type="NCBI Taxonomy" id="426757"/>
    <lineage>
        <taxon>Bacteria</taxon>
        <taxon>Bacillati</taxon>
        <taxon>Bacillota</taxon>
        <taxon>Bacilli</taxon>
        <taxon>Bacillales</taxon>
        <taxon>Caryophanaceae</taxon>
        <taxon>Bhargavaea</taxon>
    </lineage>
</organism>